<evidence type="ECO:0000313" key="2">
    <source>
        <dbReference type="Proteomes" id="UP000190539"/>
    </source>
</evidence>
<gene>
    <name evidence="1" type="ORF">B1H18_02300</name>
</gene>
<sequence>MRTSKYGRRRRTVVRLAACSAALTLLLTGCSGGSSSSAGGRVTLSFTWWGNDDRALRTNKAVALFEKKHPGVKVRTSTAGYEAYVQKLATQAAGGDLPDVAQLDYRQISQYAGSGTLLDLGPYMKDGTLRTAEFDKSLLRTGVYDSTQVALPMGQGTTGFTYDSKIFAKAGVPKPKPGWTWDDWADAGRKITALGLKGPDGRAFTGLTDIGVNEDIFEDWLRGHGKQLYSGERQLGFTAKDLTAFWTFCDRLRREKVVSQAKDTAQLGGAIDESPMGRRLAATDFTWDSPYLGYPPLLGDQIRFAPVPTTAGRAGQYFKPTMLVGVGAHSAHPKQAAELVDFLLNDPEAGKILGVNRSAPPNQAIAKSISKDLKGPDKEVYDYERRVAAYGVDAPPKAPPRGDVALQVAFTRCYQQVIYERQSPARAAAEFLSEARRELR</sequence>
<dbReference type="Proteomes" id="UP000190539">
    <property type="component" value="Unassembled WGS sequence"/>
</dbReference>
<comment type="caution">
    <text evidence="1">The sequence shown here is derived from an EMBL/GenBank/DDBJ whole genome shotgun (WGS) entry which is preliminary data.</text>
</comment>
<dbReference type="PANTHER" id="PTHR43649">
    <property type="entry name" value="ARABINOSE-BINDING PROTEIN-RELATED"/>
    <property type="match status" value="1"/>
</dbReference>
<dbReference type="Gene3D" id="3.40.190.10">
    <property type="entry name" value="Periplasmic binding protein-like II"/>
    <property type="match status" value="2"/>
</dbReference>
<dbReference type="AlphaFoldDB" id="A0A1V4AFQ4"/>
<dbReference type="Pfam" id="PF01547">
    <property type="entry name" value="SBP_bac_1"/>
    <property type="match status" value="1"/>
</dbReference>
<dbReference type="PANTHER" id="PTHR43649:SF30">
    <property type="entry name" value="ABC TRANSPORTER SUBSTRATE-BINDING PROTEIN"/>
    <property type="match status" value="1"/>
</dbReference>
<dbReference type="STRING" id="83656.B1H18_02300"/>
<dbReference type="InterPro" id="IPR050490">
    <property type="entry name" value="Bact_solute-bd_prot1"/>
</dbReference>
<dbReference type="EMBL" id="MVFC01000001">
    <property type="protein sequence ID" value="OON82874.1"/>
    <property type="molecule type" value="Genomic_DNA"/>
</dbReference>
<evidence type="ECO:0000313" key="1">
    <source>
        <dbReference type="EMBL" id="OON82874.1"/>
    </source>
</evidence>
<proteinExistence type="predicted"/>
<dbReference type="InterPro" id="IPR006059">
    <property type="entry name" value="SBP"/>
</dbReference>
<dbReference type="SUPFAM" id="SSF53850">
    <property type="entry name" value="Periplasmic binding protein-like II"/>
    <property type="match status" value="1"/>
</dbReference>
<reference evidence="1 2" key="1">
    <citation type="submission" date="2017-02" db="EMBL/GenBank/DDBJ databases">
        <title>Draft Genome Sequence of Streptomyces tsukubaensis F601, a Producer of the immunosuppressant tacrolimus FK506.</title>
        <authorList>
            <person name="Zong G."/>
            <person name="Zhong C."/>
            <person name="Fu J."/>
            <person name="Qin R."/>
            <person name="Cao G."/>
        </authorList>
    </citation>
    <scope>NUCLEOTIDE SEQUENCE [LARGE SCALE GENOMIC DNA]</scope>
    <source>
        <strain evidence="1 2">F601</strain>
    </source>
</reference>
<dbReference type="RefSeq" id="WP_077964203.1">
    <property type="nucleotide sequence ID" value="NZ_CP045178.1"/>
</dbReference>
<protein>
    <submittedName>
        <fullName evidence="1">Sugar ABC transporter substrate-binding protein</fullName>
    </submittedName>
</protein>
<dbReference type="PROSITE" id="PS51257">
    <property type="entry name" value="PROKAR_LIPOPROTEIN"/>
    <property type="match status" value="1"/>
</dbReference>
<organism evidence="1 2">
    <name type="scientific">Streptomyces tsukubensis</name>
    <dbReference type="NCBI Taxonomy" id="83656"/>
    <lineage>
        <taxon>Bacteria</taxon>
        <taxon>Bacillati</taxon>
        <taxon>Actinomycetota</taxon>
        <taxon>Actinomycetes</taxon>
        <taxon>Kitasatosporales</taxon>
        <taxon>Streptomycetaceae</taxon>
        <taxon>Streptomyces</taxon>
    </lineage>
</organism>
<dbReference type="OrthoDB" id="7918484at2"/>
<name>A0A1V4AFQ4_9ACTN</name>
<keyword evidence="2" id="KW-1185">Reference proteome</keyword>
<accession>A0A1V4AFQ4</accession>